<organism evidence="3 4">
    <name type="scientific">Aureobasidium subglaciale (strain EXF-2481)</name>
    <name type="common">Aureobasidium pullulans var. subglaciale</name>
    <dbReference type="NCBI Taxonomy" id="1043005"/>
    <lineage>
        <taxon>Eukaryota</taxon>
        <taxon>Fungi</taxon>
        <taxon>Dikarya</taxon>
        <taxon>Ascomycota</taxon>
        <taxon>Pezizomycotina</taxon>
        <taxon>Dothideomycetes</taxon>
        <taxon>Dothideomycetidae</taxon>
        <taxon>Dothideales</taxon>
        <taxon>Saccotheciaceae</taxon>
        <taxon>Aureobasidium</taxon>
    </lineage>
</organism>
<evidence type="ECO:0000256" key="1">
    <source>
        <dbReference type="ARBA" id="ARBA00023242"/>
    </source>
</evidence>
<gene>
    <name evidence="3" type="ORF">AUEXF2481DRAFT_44840</name>
</gene>
<dbReference type="InterPro" id="IPR036864">
    <property type="entry name" value="Zn2-C6_fun-type_DNA-bd_sf"/>
</dbReference>
<reference evidence="3 4" key="1">
    <citation type="journal article" date="2014" name="BMC Genomics">
        <title>Genome sequencing of four Aureobasidium pullulans varieties: biotechnological potential, stress tolerance, and description of new species.</title>
        <authorList>
            <person name="Gostin Ar C."/>
            <person name="Ohm R.A."/>
            <person name="Kogej T."/>
            <person name="Sonjak S."/>
            <person name="Turk M."/>
            <person name="Zajc J."/>
            <person name="Zalar P."/>
            <person name="Grube M."/>
            <person name="Sun H."/>
            <person name="Han J."/>
            <person name="Sharma A."/>
            <person name="Chiniquy J."/>
            <person name="Ngan C.Y."/>
            <person name="Lipzen A."/>
            <person name="Barry K."/>
            <person name="Grigoriev I.V."/>
            <person name="Gunde-Cimerman N."/>
        </authorList>
    </citation>
    <scope>NUCLEOTIDE SEQUENCE [LARGE SCALE GENOMIC DNA]</scope>
    <source>
        <strain evidence="3 4">EXF-2481</strain>
    </source>
</reference>
<dbReference type="SMART" id="SM00066">
    <property type="entry name" value="GAL4"/>
    <property type="match status" value="1"/>
</dbReference>
<dbReference type="Gene3D" id="4.10.240.10">
    <property type="entry name" value="Zn(2)-C6 fungal-type DNA-binding domain"/>
    <property type="match status" value="1"/>
</dbReference>
<evidence type="ECO:0000313" key="4">
    <source>
        <dbReference type="Proteomes" id="UP000030641"/>
    </source>
</evidence>
<dbReference type="Proteomes" id="UP000030641">
    <property type="component" value="Unassembled WGS sequence"/>
</dbReference>
<dbReference type="PRINTS" id="PR00755">
    <property type="entry name" value="AFLATOXINBRP"/>
</dbReference>
<dbReference type="PANTHER" id="PTHR38791">
    <property type="entry name" value="ZN(II)2CYS6 TRANSCRIPTION FACTOR (EUROFUNG)-RELATED-RELATED"/>
    <property type="match status" value="1"/>
</dbReference>
<dbReference type="PROSITE" id="PS50048">
    <property type="entry name" value="ZN2_CY6_FUNGAL_2"/>
    <property type="match status" value="1"/>
</dbReference>
<protein>
    <recommendedName>
        <fullName evidence="2">Zn(2)-C6 fungal-type domain-containing protein</fullName>
    </recommendedName>
</protein>
<evidence type="ECO:0000313" key="3">
    <source>
        <dbReference type="EMBL" id="KEQ90791.1"/>
    </source>
</evidence>
<keyword evidence="4" id="KW-1185">Reference proteome</keyword>
<dbReference type="EMBL" id="KL584786">
    <property type="protein sequence ID" value="KEQ90791.1"/>
    <property type="molecule type" value="Genomic_DNA"/>
</dbReference>
<dbReference type="GeneID" id="25367777"/>
<dbReference type="AlphaFoldDB" id="A0A074YV81"/>
<dbReference type="OrthoDB" id="2991872at2759"/>
<evidence type="ECO:0000259" key="2">
    <source>
        <dbReference type="PROSITE" id="PS50048"/>
    </source>
</evidence>
<proteinExistence type="predicted"/>
<dbReference type="HOGENOM" id="CLU_013866_3_1_1"/>
<name>A0A074YV81_AURSE</name>
<dbReference type="PANTHER" id="PTHR38791:SF5">
    <property type="entry name" value="TRANSCRIPTION FACTOR DBAG-RELATED"/>
    <property type="match status" value="1"/>
</dbReference>
<dbReference type="STRING" id="1043005.A0A074YV81"/>
<dbReference type="Pfam" id="PF00172">
    <property type="entry name" value="Zn_clus"/>
    <property type="match status" value="1"/>
</dbReference>
<dbReference type="SUPFAM" id="SSF57701">
    <property type="entry name" value="Zn2/Cys6 DNA-binding domain"/>
    <property type="match status" value="1"/>
</dbReference>
<keyword evidence="1" id="KW-0539">Nucleus</keyword>
<dbReference type="RefSeq" id="XP_013339235.1">
    <property type="nucleotide sequence ID" value="XM_013483781.1"/>
</dbReference>
<dbReference type="InterPro" id="IPR053175">
    <property type="entry name" value="DHMBA_Reg_Transcription_Factor"/>
</dbReference>
<accession>A0A074YV81</accession>
<dbReference type="InterPro" id="IPR001138">
    <property type="entry name" value="Zn2Cys6_DnaBD"/>
</dbReference>
<dbReference type="OMA" id="KFKDQNH"/>
<dbReference type="GO" id="GO:0008270">
    <property type="term" value="F:zinc ion binding"/>
    <property type="evidence" value="ECO:0007669"/>
    <property type="project" value="InterPro"/>
</dbReference>
<sequence>MVNFGKSKACTTCKRRRIKCDELKPRCARCTLASIPCEWLEPKRTLSLQFVDVTQTAVSHTSGTQVSRNRLALATPSKALADDREAQALAFFSRHYMIDQDTIGAPNPGLFGLFEPAVSTTFGNSSATRAVSALALSIYSRWRTDDGTTDKRVARNLSLSIGTLAGDLQKEESRRSDITLLTTLTLQFHSSFESLFSANKATIVHHLGALALVREFGRRESWSNLAVQFVAYILHVDVAAAIREHRRVHPELCRWSTIITASSLDPDSHLDALGIQVADIQFRISSLSEGLSSMATDALLNEVQKFDDCLILWHDRVCQSWGPFQWFKEQATVPPIQTFDKVCHVYTSIRAARLLNIWRSYRLTLSYLSLQIINGQQHSRTRDVDESTRTEVTSFLLVKRIQQLVDGVCASVPFFLGNRTKIGTVHDFDDPAWKFPTCHDLFEVYDMHDQPAKLKGLESPSTHMSHAIAMGVWLVMGNLTQLAAFFLMDENLALLLPLRSGQLMWICQQYLRNLSLLSVKWTSDSSLEARVLTGVRLPPEEDLIAAARRCVQRVLQGLQMTGDS</sequence>
<dbReference type="PROSITE" id="PS00463">
    <property type="entry name" value="ZN2_CY6_FUNGAL_1"/>
    <property type="match status" value="1"/>
</dbReference>
<dbReference type="GO" id="GO:0000981">
    <property type="term" value="F:DNA-binding transcription factor activity, RNA polymerase II-specific"/>
    <property type="evidence" value="ECO:0007669"/>
    <property type="project" value="InterPro"/>
</dbReference>
<dbReference type="CDD" id="cd00067">
    <property type="entry name" value="GAL4"/>
    <property type="match status" value="1"/>
</dbReference>
<feature type="domain" description="Zn(2)-C6 fungal-type" evidence="2">
    <location>
        <begin position="9"/>
        <end position="39"/>
    </location>
</feature>
<dbReference type="InParanoid" id="A0A074YV81"/>